<feature type="compositionally biased region" description="Pro residues" evidence="1">
    <location>
        <begin position="19"/>
        <end position="34"/>
    </location>
</feature>
<feature type="region of interest" description="Disordered" evidence="1">
    <location>
        <begin position="1"/>
        <end position="37"/>
    </location>
</feature>
<evidence type="ECO:0000313" key="2">
    <source>
        <dbReference type="EMBL" id="URD98479.1"/>
    </source>
</evidence>
<dbReference type="Proteomes" id="UP001055439">
    <property type="component" value="Chromosome 4"/>
</dbReference>
<dbReference type="EMBL" id="CP097506">
    <property type="protein sequence ID" value="URD98479.1"/>
    <property type="molecule type" value="Genomic_DNA"/>
</dbReference>
<keyword evidence="3" id="KW-1185">Reference proteome</keyword>
<name>A0A9E7FLJ3_9LILI</name>
<sequence length="174" mass="18369">MERPRTWIAAPHPHHTNPTQPPPNPPHPSPPPPALSCGAWSAVVSIRNNWAAAGPAASSPAKLGPPLRYIAFSASLPPLVIQWMPWETGEDSGGGSFPRPTASTVPGGGPIPPPLPRSRSISASVGGFSPTSPQASFHRRLLTLTGDTVAQLRDRFVVHACRPSDSDDKVSSRH</sequence>
<gene>
    <name evidence="2" type="ORF">MUK42_26157</name>
</gene>
<organism evidence="2 3">
    <name type="scientific">Musa troglodytarum</name>
    <name type="common">fe'i banana</name>
    <dbReference type="NCBI Taxonomy" id="320322"/>
    <lineage>
        <taxon>Eukaryota</taxon>
        <taxon>Viridiplantae</taxon>
        <taxon>Streptophyta</taxon>
        <taxon>Embryophyta</taxon>
        <taxon>Tracheophyta</taxon>
        <taxon>Spermatophyta</taxon>
        <taxon>Magnoliopsida</taxon>
        <taxon>Liliopsida</taxon>
        <taxon>Zingiberales</taxon>
        <taxon>Musaceae</taxon>
        <taxon>Musa</taxon>
    </lineage>
</organism>
<dbReference type="AlphaFoldDB" id="A0A9E7FLJ3"/>
<accession>A0A9E7FLJ3</accession>
<feature type="region of interest" description="Disordered" evidence="1">
    <location>
        <begin position="87"/>
        <end position="133"/>
    </location>
</feature>
<proteinExistence type="predicted"/>
<evidence type="ECO:0000256" key="1">
    <source>
        <dbReference type="SAM" id="MobiDB-lite"/>
    </source>
</evidence>
<protein>
    <submittedName>
        <fullName evidence="2">Uncharacterized protein</fullName>
    </submittedName>
</protein>
<evidence type="ECO:0000313" key="3">
    <source>
        <dbReference type="Proteomes" id="UP001055439"/>
    </source>
</evidence>
<reference evidence="2" key="1">
    <citation type="submission" date="2022-05" db="EMBL/GenBank/DDBJ databases">
        <title>The Musa troglodytarum L. genome provides insights into the mechanism of non-climacteric behaviour and enrichment of carotenoids.</title>
        <authorList>
            <person name="Wang J."/>
        </authorList>
    </citation>
    <scope>NUCLEOTIDE SEQUENCE</scope>
    <source>
        <tissue evidence="2">Leaf</tissue>
    </source>
</reference>